<organism evidence="2 3">
    <name type="scientific">Ignavibacterium album (strain DSM 19864 / JCM 16511 / NBRC 101810 / Mat9-16)</name>
    <dbReference type="NCBI Taxonomy" id="945713"/>
    <lineage>
        <taxon>Bacteria</taxon>
        <taxon>Pseudomonadati</taxon>
        <taxon>Ignavibacteriota</taxon>
        <taxon>Ignavibacteria</taxon>
        <taxon>Ignavibacteriales</taxon>
        <taxon>Ignavibacteriaceae</taxon>
        <taxon>Ignavibacterium</taxon>
    </lineage>
</organism>
<dbReference type="STRING" id="945713.IALB_2418"/>
<keyword evidence="1" id="KW-0472">Membrane</keyword>
<evidence type="ECO:0000313" key="3">
    <source>
        <dbReference type="Proteomes" id="UP000007394"/>
    </source>
</evidence>
<evidence type="ECO:0000313" key="2">
    <source>
        <dbReference type="EMBL" id="AFH50121.1"/>
    </source>
</evidence>
<keyword evidence="1" id="KW-1133">Transmembrane helix</keyword>
<dbReference type="EMBL" id="CP003418">
    <property type="protein sequence ID" value="AFH50121.1"/>
    <property type="molecule type" value="Genomic_DNA"/>
</dbReference>
<name>I0AMB4_IGNAJ</name>
<dbReference type="KEGG" id="ial:IALB_2418"/>
<protein>
    <submittedName>
        <fullName evidence="2">Uncharacterized protein</fullName>
    </submittedName>
</protein>
<reference evidence="2 3" key="1">
    <citation type="journal article" date="2012" name="Front. Microbiol.">
        <title>Complete genome of Ignavibacterium album, a metabolically versatile, flagellated, facultative anaerobe from the phylum Chlorobi.</title>
        <authorList>
            <person name="Liu Z."/>
            <person name="Frigaard N.-U."/>
            <person name="Vogl K."/>
            <person name="Iino T."/>
            <person name="Ohkuma M."/>
            <person name="Overmann J."/>
            <person name="Bryant D.A."/>
        </authorList>
    </citation>
    <scope>NUCLEOTIDE SEQUENCE [LARGE SCALE GENOMIC DNA]</scope>
    <source>
        <strain evidence="3">DSM 19864 / JCM 16511 / NBRC 101810 / Mat9-16</strain>
    </source>
</reference>
<accession>I0AMB4</accession>
<dbReference type="AlphaFoldDB" id="I0AMB4"/>
<dbReference type="HOGENOM" id="CLU_421976_0_0_10"/>
<feature type="transmembrane region" description="Helical" evidence="1">
    <location>
        <begin position="6"/>
        <end position="26"/>
    </location>
</feature>
<dbReference type="RefSeq" id="WP_014561264.1">
    <property type="nucleotide sequence ID" value="NC_017464.1"/>
</dbReference>
<dbReference type="SUPFAM" id="SSF53955">
    <property type="entry name" value="Lysozyme-like"/>
    <property type="match status" value="1"/>
</dbReference>
<dbReference type="InterPro" id="IPR023346">
    <property type="entry name" value="Lysozyme-like_dom_sf"/>
</dbReference>
<sequence length="640" mass="73585">MKPNTFIFYVLLFLMLFSFHSAYLIFSQVIIKEKVNINPKFNYNHKPEYGCSFGSCYYSLCDSSELFISFEPSSVQPGNNTIITLWLDENFTYQYNEDNYDLLQKNISSEPHCGTLTYIGEGQYLFSAPDTLTSDSVVITINYENYTHGCWGLKDGNLSKSKVSKFIEDCPDCFPYGTFLNHSYASAQLTIKWDSLYVEISPAEIYAGDTADVIIKKRLPDGSLADFDSSQTFEVATLEGCVMGNILVGDSLSNYFYDVHQPIKFVVADTVNADSALILLRVGLIEQKKTIRKKTFLETNCFTGYFQSQNYQNARAIIGPPLKIIYPTNNDIMWITEVPQMPVINCIARYNPLYLRTIEYDWKFVVWKRYERKTTRGAVICERISRSEFQGKSYSSTNGVTFWTVPFIVDSGYFYFKAVQNNQSIYYPQPYYGCNGEVNYWYDDNQEIFTGGEVFISLTAKDFQTGFVLTFLDSIPAGKIIGKNPTTDNIDNYANSNKIKAIRMIESKSYHFIDQGLDQSLWWPYNEVGWPVYGPPNGYGLMQIDNSPAATERQLWNWKANVDAGKAKLQEIYQNVYEYHGSPDDFKANWTNAFQAYNQGSNKSNRYYRWTGNKWELNKERKSNYGDIVYKKYLQLGGGD</sequence>
<evidence type="ECO:0000256" key="1">
    <source>
        <dbReference type="SAM" id="Phobius"/>
    </source>
</evidence>
<keyword evidence="3" id="KW-1185">Reference proteome</keyword>
<dbReference type="PATRIC" id="fig|945713.3.peg.2425"/>
<dbReference type="Gene3D" id="1.10.530.10">
    <property type="match status" value="1"/>
</dbReference>
<keyword evidence="1" id="KW-0812">Transmembrane</keyword>
<proteinExistence type="predicted"/>
<dbReference type="Proteomes" id="UP000007394">
    <property type="component" value="Chromosome"/>
</dbReference>
<gene>
    <name evidence="2" type="ordered locus">IALB_2418</name>
</gene>